<gene>
    <name evidence="3" type="primary">ORF214904</name>
</gene>
<reference evidence="3" key="1">
    <citation type="submission" date="2014-12" db="EMBL/GenBank/DDBJ databases">
        <title>Insight into the proteome of Arion vulgaris.</title>
        <authorList>
            <person name="Aradska J."/>
            <person name="Bulat T."/>
            <person name="Smidak R."/>
            <person name="Sarate P."/>
            <person name="Gangsoo J."/>
            <person name="Sialana F."/>
            <person name="Bilban M."/>
            <person name="Lubec G."/>
        </authorList>
    </citation>
    <scope>NUCLEOTIDE SEQUENCE</scope>
    <source>
        <tissue evidence="3">Skin</tissue>
    </source>
</reference>
<protein>
    <submittedName>
        <fullName evidence="3">Uncharacterized protein</fullName>
    </submittedName>
</protein>
<feature type="compositionally biased region" description="Basic and acidic residues" evidence="1">
    <location>
        <begin position="54"/>
        <end position="73"/>
    </location>
</feature>
<dbReference type="EMBL" id="HACG01050302">
    <property type="protein sequence ID" value="CEK97167.1"/>
    <property type="molecule type" value="Transcribed_RNA"/>
</dbReference>
<name>A0A0B7BW66_9EUPU</name>
<accession>A0A0B7BW66</accession>
<evidence type="ECO:0000313" key="3">
    <source>
        <dbReference type="EMBL" id="CEK97167.1"/>
    </source>
</evidence>
<proteinExistence type="predicted"/>
<feature type="non-terminal residue" evidence="3">
    <location>
        <position position="73"/>
    </location>
</feature>
<sequence length="73" mass="8692">RHISKITALVFFASLAGLGNTQACQEHAAFRRSRRCIDHIFQLRNMSYKRRRHSNEGRSFRNIMNEKRTNEEK</sequence>
<dbReference type="AlphaFoldDB" id="A0A0B7BW66"/>
<evidence type="ECO:0000256" key="1">
    <source>
        <dbReference type="SAM" id="MobiDB-lite"/>
    </source>
</evidence>
<organism evidence="3">
    <name type="scientific">Arion vulgaris</name>
    <dbReference type="NCBI Taxonomy" id="1028688"/>
    <lineage>
        <taxon>Eukaryota</taxon>
        <taxon>Metazoa</taxon>
        <taxon>Spiralia</taxon>
        <taxon>Lophotrochozoa</taxon>
        <taxon>Mollusca</taxon>
        <taxon>Gastropoda</taxon>
        <taxon>Heterobranchia</taxon>
        <taxon>Euthyneura</taxon>
        <taxon>Panpulmonata</taxon>
        <taxon>Eupulmonata</taxon>
        <taxon>Stylommatophora</taxon>
        <taxon>Helicina</taxon>
        <taxon>Arionoidea</taxon>
        <taxon>Arionidae</taxon>
        <taxon>Arion</taxon>
    </lineage>
</organism>
<evidence type="ECO:0000256" key="2">
    <source>
        <dbReference type="SAM" id="SignalP"/>
    </source>
</evidence>
<feature type="signal peptide" evidence="2">
    <location>
        <begin position="1"/>
        <end position="23"/>
    </location>
</feature>
<keyword evidence="2" id="KW-0732">Signal</keyword>
<feature type="region of interest" description="Disordered" evidence="1">
    <location>
        <begin position="51"/>
        <end position="73"/>
    </location>
</feature>
<feature type="non-terminal residue" evidence="3">
    <location>
        <position position="1"/>
    </location>
</feature>
<feature type="chain" id="PRO_5002112048" evidence="2">
    <location>
        <begin position="24"/>
        <end position="73"/>
    </location>
</feature>